<dbReference type="AlphaFoldDB" id="A0A347WKV4"/>
<keyword evidence="4" id="KW-1185">Reference proteome</keyword>
<gene>
    <name evidence="3" type="ORF">CL176_06695</name>
</gene>
<dbReference type="EMBL" id="CP023434">
    <property type="protein sequence ID" value="AXY25711.1"/>
    <property type="molecule type" value="Genomic_DNA"/>
</dbReference>
<organism evidence="3 4">
    <name type="scientific">Suicoccus acidiformans</name>
    <dbReference type="NCBI Taxonomy" id="2036206"/>
    <lineage>
        <taxon>Bacteria</taxon>
        <taxon>Bacillati</taxon>
        <taxon>Bacillota</taxon>
        <taxon>Bacilli</taxon>
        <taxon>Lactobacillales</taxon>
        <taxon>Aerococcaceae</taxon>
        <taxon>Suicoccus</taxon>
    </lineage>
</organism>
<accession>A0A347WKV4</accession>
<keyword evidence="1" id="KW-0378">Hydrolase</keyword>
<protein>
    <recommendedName>
        <fullName evidence="2">Alpha/beta hydrolase fold-3 domain-containing protein</fullName>
    </recommendedName>
</protein>
<sequence>MLLMLLGNNDYHGWCLMDDKLIKEQIFNITKQAREEMKDHLIDYNNLSKSPFIERVREIPRHKGRVKVIFGQHVDAVDQKRPLLINIHGGSFIRPGTERDLWFCQALAEEFGMHYVHIIYSLSPEHPYPLAAKECYSAIHFILGASELYHTKQDSIYIVGREAGANLALGVVQKLCSRNLPKPARLILDSPIMDVSMRIRKDHVDAGKIPLLSEKLFYQLAYVGEHDAVDPILSPSYMNPLAIGAFPPTLILEPDTNIHHQMTLGLAVKLKMTTRDIKYCDYDVEDDENLDITGGYHKSSYDQIVEYLSQTNDF</sequence>
<dbReference type="KEGG" id="abae:CL176_06695"/>
<dbReference type="Gene3D" id="3.40.50.1820">
    <property type="entry name" value="alpha/beta hydrolase"/>
    <property type="match status" value="1"/>
</dbReference>
<dbReference type="InterPro" id="IPR029058">
    <property type="entry name" value="AB_hydrolase_fold"/>
</dbReference>
<dbReference type="GO" id="GO:0016787">
    <property type="term" value="F:hydrolase activity"/>
    <property type="evidence" value="ECO:0007669"/>
    <property type="project" value="UniProtKB-KW"/>
</dbReference>
<dbReference type="Pfam" id="PF07859">
    <property type="entry name" value="Abhydrolase_3"/>
    <property type="match status" value="1"/>
</dbReference>
<evidence type="ECO:0000313" key="4">
    <source>
        <dbReference type="Proteomes" id="UP000263232"/>
    </source>
</evidence>
<dbReference type="PANTHER" id="PTHR48081">
    <property type="entry name" value="AB HYDROLASE SUPERFAMILY PROTEIN C4A8.06C"/>
    <property type="match status" value="1"/>
</dbReference>
<evidence type="ECO:0000313" key="3">
    <source>
        <dbReference type="EMBL" id="AXY25711.1"/>
    </source>
</evidence>
<evidence type="ECO:0000256" key="1">
    <source>
        <dbReference type="ARBA" id="ARBA00022801"/>
    </source>
</evidence>
<name>A0A347WKV4_9LACT</name>
<evidence type="ECO:0000259" key="2">
    <source>
        <dbReference type="Pfam" id="PF07859"/>
    </source>
</evidence>
<dbReference type="InterPro" id="IPR013094">
    <property type="entry name" value="AB_hydrolase_3"/>
</dbReference>
<dbReference type="Proteomes" id="UP000263232">
    <property type="component" value="Chromosome"/>
</dbReference>
<dbReference type="SUPFAM" id="SSF53474">
    <property type="entry name" value="alpha/beta-Hydrolases"/>
    <property type="match status" value="1"/>
</dbReference>
<proteinExistence type="predicted"/>
<reference evidence="3 4" key="1">
    <citation type="submission" date="2017-09" db="EMBL/GenBank/DDBJ databases">
        <title>Complete genome sequence of Oxytococcus suis strain ZY16052.</title>
        <authorList>
            <person name="Li F."/>
        </authorList>
    </citation>
    <scope>NUCLEOTIDE SEQUENCE [LARGE SCALE GENOMIC DNA]</scope>
    <source>
        <strain evidence="3 4">ZY16052</strain>
    </source>
</reference>
<feature type="domain" description="Alpha/beta hydrolase fold-3" evidence="2">
    <location>
        <begin position="84"/>
        <end position="281"/>
    </location>
</feature>
<dbReference type="OrthoDB" id="9815425at2"/>
<dbReference type="InterPro" id="IPR050300">
    <property type="entry name" value="GDXG_lipolytic_enzyme"/>
</dbReference>